<feature type="compositionally biased region" description="Basic and acidic residues" evidence="1">
    <location>
        <begin position="1"/>
        <end position="10"/>
    </location>
</feature>
<dbReference type="GeneID" id="127749128"/>
<gene>
    <name evidence="3" type="primary">LOC127749128</name>
</gene>
<reference evidence="3" key="1">
    <citation type="submission" date="2025-08" db="UniProtKB">
        <authorList>
            <consortium name="RefSeq"/>
        </authorList>
    </citation>
    <scope>IDENTIFICATION</scope>
    <source>
        <tissue evidence="3">Whole organism</tissue>
    </source>
</reference>
<sequence>MQHDTDRDTDGSASPSLSASPPPPPLSNAATAARWAARGGAGALGLTADGFLANGPLTAGHPSPSSWGRWPGGSAPATRVPAACCRRHNSIQSATTVNSFSSSLYKGSRLTSSSRQFMAAEDSESVAAICERDMHSLHRNVPALRRTDVDTSAIRHHFYPDGGWGWAVCGAALTAHGLSSGLLLAWGAAAPHAVRHLHARTMDTV</sequence>
<organism evidence="2 3">
    <name type="scientific">Frankliniella occidentalis</name>
    <name type="common">Western flower thrips</name>
    <name type="synonym">Euthrips occidentalis</name>
    <dbReference type="NCBI Taxonomy" id="133901"/>
    <lineage>
        <taxon>Eukaryota</taxon>
        <taxon>Metazoa</taxon>
        <taxon>Ecdysozoa</taxon>
        <taxon>Arthropoda</taxon>
        <taxon>Hexapoda</taxon>
        <taxon>Insecta</taxon>
        <taxon>Pterygota</taxon>
        <taxon>Neoptera</taxon>
        <taxon>Paraneoptera</taxon>
        <taxon>Thysanoptera</taxon>
        <taxon>Terebrantia</taxon>
        <taxon>Thripoidea</taxon>
        <taxon>Thripidae</taxon>
        <taxon>Frankliniella</taxon>
    </lineage>
</organism>
<dbReference type="Proteomes" id="UP000504606">
    <property type="component" value="Unplaced"/>
</dbReference>
<accession>A0A9C6TXC3</accession>
<dbReference type="OrthoDB" id="6499973at2759"/>
<name>A0A9C6TXC3_FRAOC</name>
<proteinExistence type="predicted"/>
<feature type="region of interest" description="Disordered" evidence="1">
    <location>
        <begin position="1"/>
        <end position="30"/>
    </location>
</feature>
<dbReference type="RefSeq" id="XP_052121930.1">
    <property type="nucleotide sequence ID" value="XM_052265970.1"/>
</dbReference>
<dbReference type="AlphaFoldDB" id="A0A9C6TXC3"/>
<evidence type="ECO:0000313" key="2">
    <source>
        <dbReference type="Proteomes" id="UP000504606"/>
    </source>
</evidence>
<evidence type="ECO:0000313" key="3">
    <source>
        <dbReference type="RefSeq" id="XP_052121930.1"/>
    </source>
</evidence>
<dbReference type="KEGG" id="foc:127749128"/>
<protein>
    <submittedName>
        <fullName evidence="3">Uncharacterized protein LOC127749128</fullName>
    </submittedName>
</protein>
<keyword evidence="2" id="KW-1185">Reference proteome</keyword>
<evidence type="ECO:0000256" key="1">
    <source>
        <dbReference type="SAM" id="MobiDB-lite"/>
    </source>
</evidence>